<sequence length="455" mass="50289">MTGAADNEAPQSDPVMEDDGTSAGGMSSRSNSDGAGTETYSRSLFMLGHGTPVWDPIGDLERPQSSLESGVMIGDVGFMTDEGDFLCYFNVFLPPQDPIQRRCPPGFVPLHPPPKEVDIAKDLMYFPPGTALVSNAVSSSVHSSSPLDITFTVEARESAILVLPDGASREDLISTSRMSEYVQQHALDWYIYLNEEISRLPFPNGSLYIITGYDKATKWAVGTSGSKSYSRRNGPMTARYKDHKWSTMGIGAKASSPNGGYGKCAVFIRGMHVAISVPKWTASILYHQPPAIIHYFNVLSVPVTGLRAKLQSALEARSSYKKVYVKGHDMERMFHPTEVILRILLSEDQSADVAIAEDYMWCDVANGSDCSLSQIIELILRVLETHEISRLVTLVKIVDNSNASSTSKANPYKILQFPKAIGRMYRDLQRRRKTLNRIDKVFPGPRVPNAMLRRV</sequence>
<proteinExistence type="predicted"/>
<protein>
    <submittedName>
        <fullName evidence="2">Uncharacterized protein</fullName>
    </submittedName>
</protein>
<feature type="region of interest" description="Disordered" evidence="1">
    <location>
        <begin position="1"/>
        <end position="38"/>
    </location>
</feature>
<feature type="compositionally biased region" description="Polar residues" evidence="1">
    <location>
        <begin position="24"/>
        <end position="38"/>
    </location>
</feature>
<name>A0A8H8CPD7_PSICU</name>
<evidence type="ECO:0000256" key="1">
    <source>
        <dbReference type="SAM" id="MobiDB-lite"/>
    </source>
</evidence>
<dbReference type="AlphaFoldDB" id="A0A8H8CPD7"/>
<evidence type="ECO:0000313" key="2">
    <source>
        <dbReference type="EMBL" id="KAG5171979.1"/>
    </source>
</evidence>
<organism evidence="2">
    <name type="scientific">Psilocybe cubensis</name>
    <name type="common">Psychedelic mushroom</name>
    <name type="synonym">Stropharia cubensis</name>
    <dbReference type="NCBI Taxonomy" id="181762"/>
    <lineage>
        <taxon>Eukaryota</taxon>
        <taxon>Fungi</taxon>
        <taxon>Dikarya</taxon>
        <taxon>Basidiomycota</taxon>
        <taxon>Agaricomycotina</taxon>
        <taxon>Agaricomycetes</taxon>
        <taxon>Agaricomycetidae</taxon>
        <taxon>Agaricales</taxon>
        <taxon>Agaricineae</taxon>
        <taxon>Strophariaceae</taxon>
        <taxon>Psilocybe</taxon>
    </lineage>
</organism>
<reference evidence="2" key="1">
    <citation type="submission" date="2021-02" db="EMBL/GenBank/DDBJ databases">
        <title>Psilocybe cubensis genome.</title>
        <authorList>
            <person name="Mckernan K.J."/>
            <person name="Crawford S."/>
            <person name="Trippe A."/>
            <person name="Kane L.T."/>
            <person name="Mclaughlin S."/>
        </authorList>
    </citation>
    <scope>NUCLEOTIDE SEQUENCE [LARGE SCALE GENOMIC DNA]</scope>
    <source>
        <strain evidence="2">MGC-MH-2018</strain>
    </source>
</reference>
<comment type="caution">
    <text evidence="2">The sequence shown here is derived from an EMBL/GenBank/DDBJ whole genome shotgun (WGS) entry which is preliminary data.</text>
</comment>
<dbReference type="EMBL" id="JAFIQS010000003">
    <property type="protein sequence ID" value="KAG5171979.1"/>
    <property type="molecule type" value="Genomic_DNA"/>
</dbReference>
<accession>A0A8H8CPD7</accession>
<gene>
    <name evidence="2" type="ORF">JR316_004068</name>
</gene>